<comment type="caution">
    <text evidence="2">The sequence shown here is derived from an EMBL/GenBank/DDBJ whole genome shotgun (WGS) entry which is preliminary data.</text>
</comment>
<gene>
    <name evidence="2" type="ORF">HNR40_004830</name>
</gene>
<feature type="domain" description="Beta-lactamase-related" evidence="1">
    <location>
        <begin position="18"/>
        <end position="339"/>
    </location>
</feature>
<dbReference type="Gene3D" id="3.40.710.10">
    <property type="entry name" value="DD-peptidase/beta-lactamase superfamily"/>
    <property type="match status" value="1"/>
</dbReference>
<dbReference type="RefSeq" id="WP_184964881.1">
    <property type="nucleotide sequence ID" value="NZ_JACHIN010000006.1"/>
</dbReference>
<dbReference type="PANTHER" id="PTHR46825:SF9">
    <property type="entry name" value="BETA-LACTAMASE-RELATED DOMAIN-CONTAINING PROTEIN"/>
    <property type="match status" value="1"/>
</dbReference>
<organism evidence="2 3">
    <name type="scientific">Nonomuraea endophytica</name>
    <dbReference type="NCBI Taxonomy" id="714136"/>
    <lineage>
        <taxon>Bacteria</taxon>
        <taxon>Bacillati</taxon>
        <taxon>Actinomycetota</taxon>
        <taxon>Actinomycetes</taxon>
        <taxon>Streptosporangiales</taxon>
        <taxon>Streptosporangiaceae</taxon>
        <taxon>Nonomuraea</taxon>
    </lineage>
</organism>
<reference evidence="2 3" key="1">
    <citation type="submission" date="2020-08" db="EMBL/GenBank/DDBJ databases">
        <title>Genomic Encyclopedia of Type Strains, Phase IV (KMG-IV): sequencing the most valuable type-strain genomes for metagenomic binning, comparative biology and taxonomic classification.</title>
        <authorList>
            <person name="Goeker M."/>
        </authorList>
    </citation>
    <scope>NUCLEOTIDE SEQUENCE [LARGE SCALE GENOMIC DNA]</scope>
    <source>
        <strain evidence="2 3">DSM 45385</strain>
    </source>
</reference>
<dbReference type="InterPro" id="IPR012338">
    <property type="entry name" value="Beta-lactam/transpept-like"/>
</dbReference>
<accession>A0A7W8EH90</accession>
<sequence>MRPVPSPMNPPPVLAGLDEIVVSALARHRVPGCSVAIAHGGRHWTGAYGLARTDPEQPFLPQTRIPVASMTKPFTATAVLALAEAGAVDLDQPVRRYLPGFRVADEEATASATVRHLLTHLSGWLGDEPEFVTDRGDGALAAQVAAFSALPQVLPPGTTFSYCNTGLDVAGRLVEVVSGQSYESFVEDRVLTPLGMTGSTFFAERVVSQPAAAGHTREDDGAPHPVQDAWLLPRGVNPSGGLISTAGDQLRWMRWWLGELDVAGPLSPRTRAAMISDPVPVRAGLAATGLGWHLDYLPRGASRVSAVYHEGSLHGTATVCRFVPEADLAVVVLTNADDGQLVYREVGDILLAELAGIGKFDRKVSRDTGERELAPYAGSYSTPERQDTSSRVEVTVRPGTLRLKVSTVHYDQPLEMDAGRVEADEFALLDGPWRDEPLAFLREPSGELLGLRIAGRVFPYQGGTA</sequence>
<dbReference type="Proteomes" id="UP000568380">
    <property type="component" value="Unassembled WGS sequence"/>
</dbReference>
<evidence type="ECO:0000259" key="1">
    <source>
        <dbReference type="Pfam" id="PF00144"/>
    </source>
</evidence>
<keyword evidence="3" id="KW-1185">Reference proteome</keyword>
<protein>
    <submittedName>
        <fullName evidence="2">CubicO group peptidase (Beta-lactamase class C family)</fullName>
    </submittedName>
</protein>
<dbReference type="AlphaFoldDB" id="A0A7W8EH90"/>
<dbReference type="EMBL" id="JACHIN010000006">
    <property type="protein sequence ID" value="MBB5079344.1"/>
    <property type="molecule type" value="Genomic_DNA"/>
</dbReference>
<proteinExistence type="predicted"/>
<dbReference type="InterPro" id="IPR050491">
    <property type="entry name" value="AmpC-like"/>
</dbReference>
<evidence type="ECO:0000313" key="3">
    <source>
        <dbReference type="Proteomes" id="UP000568380"/>
    </source>
</evidence>
<dbReference type="PANTHER" id="PTHR46825">
    <property type="entry name" value="D-ALANYL-D-ALANINE-CARBOXYPEPTIDASE/ENDOPEPTIDASE AMPH"/>
    <property type="match status" value="1"/>
</dbReference>
<dbReference type="SUPFAM" id="SSF56601">
    <property type="entry name" value="beta-lactamase/transpeptidase-like"/>
    <property type="match status" value="1"/>
</dbReference>
<name>A0A7W8EH90_9ACTN</name>
<dbReference type="Pfam" id="PF00144">
    <property type="entry name" value="Beta-lactamase"/>
    <property type="match status" value="1"/>
</dbReference>
<evidence type="ECO:0000313" key="2">
    <source>
        <dbReference type="EMBL" id="MBB5079344.1"/>
    </source>
</evidence>
<dbReference type="InterPro" id="IPR001466">
    <property type="entry name" value="Beta-lactam-related"/>
</dbReference>